<evidence type="ECO:0000313" key="4">
    <source>
        <dbReference type="Proteomes" id="UP000029578"/>
    </source>
</evidence>
<organism evidence="3 4">
    <name type="scientific">Prevotella melaninogenica DNF00666</name>
    <dbReference type="NCBI Taxonomy" id="1401073"/>
    <lineage>
        <taxon>Bacteria</taxon>
        <taxon>Pseudomonadati</taxon>
        <taxon>Bacteroidota</taxon>
        <taxon>Bacteroidia</taxon>
        <taxon>Bacteroidales</taxon>
        <taxon>Prevotellaceae</taxon>
        <taxon>Prevotella</taxon>
    </lineage>
</organism>
<feature type="coiled-coil region" evidence="1">
    <location>
        <begin position="19"/>
        <end position="46"/>
    </location>
</feature>
<keyword evidence="2" id="KW-1133">Transmembrane helix</keyword>
<comment type="caution">
    <text evidence="3">The sequence shown here is derived from an EMBL/GenBank/DDBJ whole genome shotgun (WGS) entry which is preliminary data.</text>
</comment>
<name>A0A096B611_9BACT</name>
<keyword evidence="1" id="KW-0175">Coiled coil</keyword>
<accession>A0A096B611</accession>
<sequence length="560" mass="63805">MGLQFYVELATARSISNRNANFNKFIEAMENNLHSANEELASLLGQQTTNKSQSNTIFPKQNKIVINQEVIISNSTINTENKALSPKKQYELFQKIDNICFNIYREISSIDESFGKISKMFYDLAEDYSNRALNAENKEQIEIETIAATTLAIASLATEGAGHLVNAIKNQITIQNKIIPLLKKEAQEKKDFVNTLYSQVDSICKGNLEVFYKHLSINYHKDSEELRNQQQFTKLIEKPISTSLNILRDSIYHFKLLGFLKEQFESWTAGKIGEGIMPDYRKVNHDIMYRYIYDAPEENINKEIQLSLYKVLGVEESFKNKDQYIPGTIYPIILDEQLLAIYMSSLGNCGDNEFEKVLELDYSSCLKYAFLSNPSYKEYALLSDEYFSIESKQGFRMLALVLNTILATIICGIFSFRYFENWWYPTIVTICVLLIAAKKSYSTAENFNLTYEMKLHALKLYTLNTLQKKAGFKFNKLTLSRLNESSIKTFTYAIIGGIIGLIILSVLGLIIGILLGAMLSKTETEEYQSDGSDYSEIKTGSGWLAYTITIALITGLIYII</sequence>
<keyword evidence="2" id="KW-0812">Transmembrane</keyword>
<feature type="transmembrane region" description="Helical" evidence="2">
    <location>
        <begin position="397"/>
        <end position="416"/>
    </location>
</feature>
<protein>
    <submittedName>
        <fullName evidence="3">Uncharacterized protein</fullName>
    </submittedName>
</protein>
<evidence type="ECO:0000313" key="3">
    <source>
        <dbReference type="EMBL" id="KGF54401.1"/>
    </source>
</evidence>
<dbReference type="Proteomes" id="UP000029578">
    <property type="component" value="Unassembled WGS sequence"/>
</dbReference>
<feature type="transmembrane region" description="Helical" evidence="2">
    <location>
        <begin position="490"/>
        <end position="520"/>
    </location>
</feature>
<keyword evidence="2" id="KW-0472">Membrane</keyword>
<dbReference type="AlphaFoldDB" id="A0A096B611"/>
<gene>
    <name evidence="3" type="ORF">HMPREF0661_02235</name>
</gene>
<reference evidence="3 4" key="1">
    <citation type="submission" date="2014-07" db="EMBL/GenBank/DDBJ databases">
        <authorList>
            <person name="McCorrison J."/>
            <person name="Sanka R."/>
            <person name="Torralba M."/>
            <person name="Gillis M."/>
            <person name="Haft D.H."/>
            <person name="Methe B."/>
            <person name="Sutton G."/>
            <person name="Nelson K.E."/>
        </authorList>
    </citation>
    <scope>NUCLEOTIDE SEQUENCE [LARGE SCALE GENOMIC DNA]</scope>
    <source>
        <strain evidence="3 4">DNF00666</strain>
    </source>
</reference>
<evidence type="ECO:0000256" key="1">
    <source>
        <dbReference type="SAM" id="Coils"/>
    </source>
</evidence>
<dbReference type="EMBL" id="JRNS01000141">
    <property type="protein sequence ID" value="KGF54401.1"/>
    <property type="molecule type" value="Genomic_DNA"/>
</dbReference>
<proteinExistence type="predicted"/>
<evidence type="ECO:0000256" key="2">
    <source>
        <dbReference type="SAM" id="Phobius"/>
    </source>
</evidence>
<feature type="transmembrane region" description="Helical" evidence="2">
    <location>
        <begin position="540"/>
        <end position="559"/>
    </location>
</feature>